<dbReference type="Proteomes" id="UP000030595">
    <property type="component" value="Unassembled WGS sequence"/>
</dbReference>
<keyword evidence="1" id="KW-1133">Transmembrane helix</keyword>
<keyword evidence="1" id="KW-0472">Membrane</keyword>
<name>A0A0A3J207_9BACL</name>
<feature type="transmembrane region" description="Helical" evidence="1">
    <location>
        <begin position="21"/>
        <end position="39"/>
    </location>
</feature>
<accession>A0A0A3J207</accession>
<keyword evidence="1" id="KW-0812">Transmembrane</keyword>
<dbReference type="RefSeq" id="WP_036178573.1">
    <property type="nucleotide sequence ID" value="NZ_AVCZ01000036.1"/>
</dbReference>
<evidence type="ECO:0000256" key="1">
    <source>
        <dbReference type="SAM" id="Phobius"/>
    </source>
</evidence>
<dbReference type="AlphaFoldDB" id="A0A0A3J207"/>
<evidence type="ECO:0000313" key="3">
    <source>
        <dbReference type="Proteomes" id="UP000030595"/>
    </source>
</evidence>
<reference evidence="2 3" key="1">
    <citation type="submission" date="2014-02" db="EMBL/GenBank/DDBJ databases">
        <title>Draft genome sequence of Lysinibacillus massiliensis CCUG 49529.</title>
        <authorList>
            <person name="Zhang F."/>
            <person name="Wang G."/>
            <person name="Zhang L."/>
        </authorList>
    </citation>
    <scope>NUCLEOTIDE SEQUENCE [LARGE SCALE GENOMIC DNA]</scope>
    <source>
        <strain evidence="2 3">CCUG 49529</strain>
    </source>
</reference>
<evidence type="ECO:0000313" key="2">
    <source>
        <dbReference type="EMBL" id="KGR89730.1"/>
    </source>
</evidence>
<proteinExistence type="predicted"/>
<protein>
    <submittedName>
        <fullName evidence="2">Uncharacterized protein</fullName>
    </submittedName>
</protein>
<sequence>MGRIPTTRKLPKAKQSNFTSSIIPSVLLFIFGMIIADSINPFQEVLSSTLVFLVFLIAINVGLFRYMRLHQAFQRTHRIQYWNLKQKSILFLYLFLIVLMLGELFEYCILNKPLVRNFEPL</sequence>
<dbReference type="EMBL" id="JPVQ01000036">
    <property type="protein sequence ID" value="KGR89730.1"/>
    <property type="molecule type" value="Genomic_DNA"/>
</dbReference>
<feature type="transmembrane region" description="Helical" evidence="1">
    <location>
        <begin position="45"/>
        <end position="67"/>
    </location>
</feature>
<feature type="transmembrane region" description="Helical" evidence="1">
    <location>
        <begin position="88"/>
        <end position="105"/>
    </location>
</feature>
<keyword evidence="3" id="KW-1185">Reference proteome</keyword>
<comment type="caution">
    <text evidence="2">The sequence shown here is derived from an EMBL/GenBank/DDBJ whole genome shotgun (WGS) entry which is preliminary data.</text>
</comment>
<feature type="non-terminal residue" evidence="2">
    <location>
        <position position="121"/>
    </location>
</feature>
<organism evidence="2 3">
    <name type="scientific">Ureibacillus massiliensis 4400831 = CIP 108448 = CCUG 49529</name>
    <dbReference type="NCBI Taxonomy" id="1211035"/>
    <lineage>
        <taxon>Bacteria</taxon>
        <taxon>Bacillati</taxon>
        <taxon>Bacillota</taxon>
        <taxon>Bacilli</taxon>
        <taxon>Bacillales</taxon>
        <taxon>Caryophanaceae</taxon>
        <taxon>Ureibacillus</taxon>
    </lineage>
</organism>
<gene>
    <name evidence="2" type="ORF">CD30_15730</name>
</gene>